<feature type="compositionally biased region" description="Low complexity" evidence="1">
    <location>
        <begin position="10"/>
        <end position="55"/>
    </location>
</feature>
<evidence type="ECO:0000313" key="2">
    <source>
        <dbReference type="EMBL" id="KAF3575040.1"/>
    </source>
</evidence>
<feature type="region of interest" description="Disordered" evidence="1">
    <location>
        <begin position="83"/>
        <end position="168"/>
    </location>
</feature>
<dbReference type="AlphaFoldDB" id="A0A8S9RQ46"/>
<accession>A0A8S9RQ46</accession>
<dbReference type="EMBL" id="QGKX02000095">
    <property type="protein sequence ID" value="KAF3575040.1"/>
    <property type="molecule type" value="Genomic_DNA"/>
</dbReference>
<feature type="compositionally biased region" description="Basic and acidic residues" evidence="1">
    <location>
        <begin position="83"/>
        <end position="99"/>
    </location>
</feature>
<name>A0A8S9RQ46_BRACR</name>
<reference evidence="2" key="1">
    <citation type="submission" date="2019-12" db="EMBL/GenBank/DDBJ databases">
        <title>Genome sequencing and annotation of Brassica cretica.</title>
        <authorList>
            <person name="Studholme D.J."/>
            <person name="Sarris P."/>
        </authorList>
    </citation>
    <scope>NUCLEOTIDE SEQUENCE</scope>
    <source>
        <strain evidence="2">PFS-109/04</strain>
        <tissue evidence="2">Leaf</tissue>
    </source>
</reference>
<sequence>MTSTSIYGMTSTSTDDTTSTSIDGTTSTSTDGRTSTSIDGTTSTSMDNTTSTSMDAESPIPPDRSMHISSYIEVLDEHQHVEASQRGLRFRDEVDKGPAEEASIDTDQIPSNDINKPAAIDATTSPSIDTGRESEQKEFDVCGDVRDGDTTTRSDKSEGKKRRNWKKRKRIKDGPQVSLILRFSNGVRKSRVRNRCLIDYGFDPFSYIVYSILEIFGASTRDDHRARKSVDIGELESIDTHNMVSIDSVARRKPVWSQPT</sequence>
<feature type="compositionally biased region" description="Basic residues" evidence="1">
    <location>
        <begin position="159"/>
        <end position="168"/>
    </location>
</feature>
<comment type="caution">
    <text evidence="2">The sequence shown here is derived from an EMBL/GenBank/DDBJ whole genome shotgun (WGS) entry which is preliminary data.</text>
</comment>
<gene>
    <name evidence="2" type="ORF">F2Q69_00058643</name>
</gene>
<dbReference type="Proteomes" id="UP000712600">
    <property type="component" value="Unassembled WGS sequence"/>
</dbReference>
<feature type="region of interest" description="Disordered" evidence="1">
    <location>
        <begin position="1"/>
        <end position="65"/>
    </location>
</feature>
<evidence type="ECO:0000256" key="1">
    <source>
        <dbReference type="SAM" id="MobiDB-lite"/>
    </source>
</evidence>
<proteinExistence type="predicted"/>
<feature type="compositionally biased region" description="Polar residues" evidence="1">
    <location>
        <begin position="105"/>
        <end position="114"/>
    </location>
</feature>
<feature type="compositionally biased region" description="Basic and acidic residues" evidence="1">
    <location>
        <begin position="130"/>
        <end position="158"/>
    </location>
</feature>
<organism evidence="2 3">
    <name type="scientific">Brassica cretica</name>
    <name type="common">Mustard</name>
    <dbReference type="NCBI Taxonomy" id="69181"/>
    <lineage>
        <taxon>Eukaryota</taxon>
        <taxon>Viridiplantae</taxon>
        <taxon>Streptophyta</taxon>
        <taxon>Embryophyta</taxon>
        <taxon>Tracheophyta</taxon>
        <taxon>Spermatophyta</taxon>
        <taxon>Magnoliopsida</taxon>
        <taxon>eudicotyledons</taxon>
        <taxon>Gunneridae</taxon>
        <taxon>Pentapetalae</taxon>
        <taxon>rosids</taxon>
        <taxon>malvids</taxon>
        <taxon>Brassicales</taxon>
        <taxon>Brassicaceae</taxon>
        <taxon>Brassiceae</taxon>
        <taxon>Brassica</taxon>
    </lineage>
</organism>
<evidence type="ECO:0000313" key="3">
    <source>
        <dbReference type="Proteomes" id="UP000712600"/>
    </source>
</evidence>
<protein>
    <submittedName>
        <fullName evidence="2">Uncharacterized protein</fullName>
    </submittedName>
</protein>